<accession>A0A9X5APN3</accession>
<evidence type="ECO:0000313" key="2">
    <source>
        <dbReference type="Proteomes" id="UP000487649"/>
    </source>
</evidence>
<protein>
    <submittedName>
        <fullName evidence="1">Uncharacterized protein</fullName>
    </submittedName>
</protein>
<dbReference type="AlphaFoldDB" id="A0A9X5APN3"/>
<sequence>MEMRLAYLRLVVMSDCNHPDYEEIMEWLEDAQYEDFNLKNTNHWMKELKLKRVKKS</sequence>
<organism evidence="1 2">
    <name type="scientific">Turicibacter sanguinis</name>
    <dbReference type="NCBI Taxonomy" id="154288"/>
    <lineage>
        <taxon>Bacteria</taxon>
        <taxon>Bacillati</taxon>
        <taxon>Bacillota</taxon>
        <taxon>Erysipelotrichia</taxon>
        <taxon>Erysipelotrichales</taxon>
        <taxon>Turicibacteraceae</taxon>
        <taxon>Turicibacter</taxon>
    </lineage>
</organism>
<dbReference type="EMBL" id="WMQE01000040">
    <property type="protein sequence ID" value="MTK22467.1"/>
    <property type="molecule type" value="Genomic_DNA"/>
</dbReference>
<proteinExistence type="predicted"/>
<comment type="caution">
    <text evidence="1">The sequence shown here is derived from an EMBL/GenBank/DDBJ whole genome shotgun (WGS) entry which is preliminary data.</text>
</comment>
<reference evidence="1 2" key="1">
    <citation type="journal article" date="2019" name="Nat. Med.">
        <title>A library of human gut bacterial isolates paired with longitudinal multiomics data enables mechanistic microbiome research.</title>
        <authorList>
            <person name="Poyet M."/>
            <person name="Groussin M."/>
            <person name="Gibbons S.M."/>
            <person name="Avila-Pacheco J."/>
            <person name="Jiang X."/>
            <person name="Kearney S.M."/>
            <person name="Perrotta A.R."/>
            <person name="Berdy B."/>
            <person name="Zhao S."/>
            <person name="Lieberman T.D."/>
            <person name="Swanson P.K."/>
            <person name="Smith M."/>
            <person name="Roesemann S."/>
            <person name="Alexander J.E."/>
            <person name="Rich S.A."/>
            <person name="Livny J."/>
            <person name="Vlamakis H."/>
            <person name="Clish C."/>
            <person name="Bullock K."/>
            <person name="Deik A."/>
            <person name="Scott J."/>
            <person name="Pierce K.A."/>
            <person name="Xavier R.J."/>
            <person name="Alm E.J."/>
        </authorList>
    </citation>
    <scope>NUCLEOTIDE SEQUENCE [LARGE SCALE GENOMIC DNA]</scope>
    <source>
        <strain evidence="1 2">BIOML-A198</strain>
    </source>
</reference>
<name>A0A9X5APN3_9FIRM</name>
<gene>
    <name evidence="1" type="ORF">GMA92_13700</name>
</gene>
<dbReference type="Proteomes" id="UP000487649">
    <property type="component" value="Unassembled WGS sequence"/>
</dbReference>
<evidence type="ECO:0000313" key="1">
    <source>
        <dbReference type="EMBL" id="MTK22467.1"/>
    </source>
</evidence>